<evidence type="ECO:0000256" key="1">
    <source>
        <dbReference type="ARBA" id="ARBA00004202"/>
    </source>
</evidence>
<dbReference type="GO" id="GO:0005524">
    <property type="term" value="F:ATP binding"/>
    <property type="evidence" value="ECO:0007669"/>
    <property type="project" value="UniProtKB-KW"/>
</dbReference>
<keyword evidence="4 7" id="KW-0067">ATP-binding</keyword>
<evidence type="ECO:0000313" key="8">
    <source>
        <dbReference type="Proteomes" id="UP000308705"/>
    </source>
</evidence>
<dbReference type="SUPFAM" id="SSF52540">
    <property type="entry name" value="P-loop containing nucleoside triphosphate hydrolases"/>
    <property type="match status" value="1"/>
</dbReference>
<dbReference type="PROSITE" id="PS50893">
    <property type="entry name" value="ABC_TRANSPORTER_2"/>
    <property type="match status" value="1"/>
</dbReference>
<dbReference type="GO" id="GO:0016887">
    <property type="term" value="F:ATP hydrolysis activity"/>
    <property type="evidence" value="ECO:0007669"/>
    <property type="project" value="InterPro"/>
</dbReference>
<dbReference type="AlphaFoldDB" id="A0A4U3MDI0"/>
<dbReference type="InterPro" id="IPR017871">
    <property type="entry name" value="ABC_transporter-like_CS"/>
</dbReference>
<comment type="subcellular location">
    <subcellularLocation>
        <location evidence="1">Cell membrane</location>
        <topology evidence="1">Peripheral membrane protein</topology>
    </subcellularLocation>
</comment>
<reference evidence="7 8" key="1">
    <citation type="submission" date="2019-04" db="EMBL/GenBank/DDBJ databases">
        <title>Herbidospora sp. NEAU-GS14.nov., a novel actinomycete isolated from soil.</title>
        <authorList>
            <person name="Han L."/>
        </authorList>
    </citation>
    <scope>NUCLEOTIDE SEQUENCE [LARGE SCALE GENOMIC DNA]</scope>
    <source>
        <strain evidence="7 8">NEAU-GS14</strain>
    </source>
</reference>
<dbReference type="GO" id="GO:0046677">
    <property type="term" value="P:response to antibiotic"/>
    <property type="evidence" value="ECO:0007669"/>
    <property type="project" value="UniProtKB-KW"/>
</dbReference>
<dbReference type="OrthoDB" id="9804819at2"/>
<feature type="domain" description="ABC transporter" evidence="6">
    <location>
        <begin position="4"/>
        <end position="219"/>
    </location>
</feature>
<gene>
    <name evidence="7" type="ORF">FDA94_23480</name>
</gene>
<dbReference type="PANTHER" id="PTHR42711:SF16">
    <property type="entry name" value="ABC TRANSPORTER ATP-BINDING PROTEIN"/>
    <property type="match status" value="1"/>
</dbReference>
<evidence type="ECO:0000313" key="7">
    <source>
        <dbReference type="EMBL" id="TKK85867.1"/>
    </source>
</evidence>
<dbReference type="EMBL" id="SZQA01000024">
    <property type="protein sequence ID" value="TKK85867.1"/>
    <property type="molecule type" value="Genomic_DNA"/>
</dbReference>
<dbReference type="InterPro" id="IPR050763">
    <property type="entry name" value="ABC_transporter_ATP-binding"/>
</dbReference>
<evidence type="ECO:0000259" key="6">
    <source>
        <dbReference type="PROSITE" id="PS50893"/>
    </source>
</evidence>
<keyword evidence="2" id="KW-0813">Transport</keyword>
<proteinExistence type="predicted"/>
<dbReference type="GO" id="GO:0005886">
    <property type="term" value="C:plasma membrane"/>
    <property type="evidence" value="ECO:0007669"/>
    <property type="project" value="UniProtKB-SubCell"/>
</dbReference>
<dbReference type="PANTHER" id="PTHR42711">
    <property type="entry name" value="ABC TRANSPORTER ATP-BINDING PROTEIN"/>
    <property type="match status" value="1"/>
</dbReference>
<evidence type="ECO:0000256" key="3">
    <source>
        <dbReference type="ARBA" id="ARBA00022741"/>
    </source>
</evidence>
<dbReference type="InterPro" id="IPR003439">
    <property type="entry name" value="ABC_transporter-like_ATP-bd"/>
</dbReference>
<protein>
    <submittedName>
        <fullName evidence="7">ABC transporter ATP-binding protein</fullName>
    </submittedName>
</protein>
<dbReference type="CDD" id="cd03230">
    <property type="entry name" value="ABC_DR_subfamily_A"/>
    <property type="match status" value="1"/>
</dbReference>
<evidence type="ECO:0000256" key="4">
    <source>
        <dbReference type="ARBA" id="ARBA00022840"/>
    </source>
</evidence>
<dbReference type="RefSeq" id="WP_137249240.1">
    <property type="nucleotide sequence ID" value="NZ_SZQA01000024.1"/>
</dbReference>
<dbReference type="Pfam" id="PF00005">
    <property type="entry name" value="ABC_tran"/>
    <property type="match status" value="1"/>
</dbReference>
<dbReference type="Gene3D" id="3.40.50.300">
    <property type="entry name" value="P-loop containing nucleotide triphosphate hydrolases"/>
    <property type="match status" value="1"/>
</dbReference>
<dbReference type="SMART" id="SM00382">
    <property type="entry name" value="AAA"/>
    <property type="match status" value="1"/>
</dbReference>
<accession>A0A4U3MDI0</accession>
<dbReference type="PROSITE" id="PS00211">
    <property type="entry name" value="ABC_TRANSPORTER_1"/>
    <property type="match status" value="1"/>
</dbReference>
<dbReference type="Proteomes" id="UP000308705">
    <property type="component" value="Unassembled WGS sequence"/>
</dbReference>
<evidence type="ECO:0000256" key="2">
    <source>
        <dbReference type="ARBA" id="ARBA00022448"/>
    </source>
</evidence>
<comment type="caution">
    <text evidence="7">The sequence shown here is derived from an EMBL/GenBank/DDBJ whole genome shotgun (WGS) entry which is preliminary data.</text>
</comment>
<keyword evidence="8" id="KW-1185">Reference proteome</keyword>
<organism evidence="7 8">
    <name type="scientific">Herbidospora galbida</name>
    <dbReference type="NCBI Taxonomy" id="2575442"/>
    <lineage>
        <taxon>Bacteria</taxon>
        <taxon>Bacillati</taxon>
        <taxon>Actinomycetota</taxon>
        <taxon>Actinomycetes</taxon>
        <taxon>Streptosporangiales</taxon>
        <taxon>Streptosporangiaceae</taxon>
        <taxon>Herbidospora</taxon>
    </lineage>
</organism>
<keyword evidence="3" id="KW-0547">Nucleotide-binding</keyword>
<evidence type="ECO:0000256" key="5">
    <source>
        <dbReference type="ARBA" id="ARBA00023251"/>
    </source>
</evidence>
<sequence length="284" mass="30512">MAIITVQNLRKQYGDKVAVKDVSFSVEEGEIYGIVGRNGAGKTTTVECVAGLRKPDGGSIRVDADLKQQVGVQLQESMMPDKLRVREALDLYASFYANPAPVQALLDEVGLDPNVAFAKLSGGQRQRLSIALALVGNPKVAILDELTTGLDPQARRETWELITRIRDRGVTVLLVTHFMEEVERLCDRVAVISKGTVLTVDTPAGLISRSGGVQRVTFKSTVPVDSLKDLPEVHSVTVEAGQVIVTGDDNVLRAVVTALPSTAVSNIKTETSTMDDAFLALTGE</sequence>
<keyword evidence="5" id="KW-0046">Antibiotic resistance</keyword>
<name>A0A4U3MDI0_9ACTN</name>
<dbReference type="InterPro" id="IPR027417">
    <property type="entry name" value="P-loop_NTPase"/>
</dbReference>
<dbReference type="InterPro" id="IPR003593">
    <property type="entry name" value="AAA+_ATPase"/>
</dbReference>